<dbReference type="OrthoDB" id="1653053at2"/>
<gene>
    <name evidence="1" type="ORF">DQG23_26135</name>
</gene>
<dbReference type="RefSeq" id="WP_113033976.1">
    <property type="nucleotide sequence ID" value="NZ_QMFB01000017.1"/>
</dbReference>
<accession>A0A329MDI5</accession>
<evidence type="ECO:0000313" key="1">
    <source>
        <dbReference type="EMBL" id="RAV17890.1"/>
    </source>
</evidence>
<dbReference type="EMBL" id="QMFB01000017">
    <property type="protein sequence ID" value="RAV17890.1"/>
    <property type="molecule type" value="Genomic_DNA"/>
</dbReference>
<comment type="caution">
    <text evidence="1">The sequence shown here is derived from an EMBL/GenBank/DDBJ whole genome shotgun (WGS) entry which is preliminary data.</text>
</comment>
<protein>
    <recommendedName>
        <fullName evidence="3">Sporulation protein Cse60</fullName>
    </recommendedName>
</protein>
<evidence type="ECO:0000313" key="2">
    <source>
        <dbReference type="Proteomes" id="UP000250369"/>
    </source>
</evidence>
<proteinExistence type="predicted"/>
<reference evidence="1 2" key="1">
    <citation type="journal article" date="2009" name="Int. J. Syst. Evol. Microbiol.">
        <title>Paenibacillus contaminans sp. nov., isolated from a contaminated laboratory plate.</title>
        <authorList>
            <person name="Chou J.H."/>
            <person name="Lee J.H."/>
            <person name="Lin M.C."/>
            <person name="Chang P.S."/>
            <person name="Arun A.B."/>
            <person name="Young C.C."/>
            <person name="Chen W.M."/>
        </authorList>
    </citation>
    <scope>NUCLEOTIDE SEQUENCE [LARGE SCALE GENOMIC DNA]</scope>
    <source>
        <strain evidence="1 2">CKOBP-6</strain>
    </source>
</reference>
<evidence type="ECO:0008006" key="3">
    <source>
        <dbReference type="Google" id="ProtNLM"/>
    </source>
</evidence>
<sequence>MIQVKEFVDTDTSFAENKANEFLAGLGEDQVINVCYGSVVKGTPMKTEHQRSTILIVYRTGEKGK</sequence>
<name>A0A329MDI5_9BACL</name>
<dbReference type="Proteomes" id="UP000250369">
    <property type="component" value="Unassembled WGS sequence"/>
</dbReference>
<dbReference type="AlphaFoldDB" id="A0A329MDI5"/>
<keyword evidence="2" id="KW-1185">Reference proteome</keyword>
<organism evidence="1 2">
    <name type="scientific">Paenibacillus contaminans</name>
    <dbReference type="NCBI Taxonomy" id="450362"/>
    <lineage>
        <taxon>Bacteria</taxon>
        <taxon>Bacillati</taxon>
        <taxon>Bacillota</taxon>
        <taxon>Bacilli</taxon>
        <taxon>Bacillales</taxon>
        <taxon>Paenibacillaceae</taxon>
        <taxon>Paenibacillus</taxon>
    </lineage>
</organism>